<dbReference type="RefSeq" id="WP_190314790.1">
    <property type="nucleotide sequence ID" value="NZ_JACNYL010000003.1"/>
</dbReference>
<reference evidence="8 9" key="1">
    <citation type="submission" date="2020-08" db="EMBL/GenBank/DDBJ databases">
        <title>Sphingobacterium sp. DN00404 isolated from aquaculture water.</title>
        <authorList>
            <person name="Zhang M."/>
        </authorList>
    </citation>
    <scope>NUCLEOTIDE SEQUENCE [LARGE SCALE GENOMIC DNA]</scope>
    <source>
        <strain evidence="8 9">KCTC 42746</strain>
    </source>
</reference>
<sequence>MRKVVISFFVLCLFFSGQSSLFANEPDSAYIFVYGTAKNNYHNGLHVAWSLDKHTWHPVGPEHSFVKSDYGPWGAEKKMFDPFLFRAPDGTWHCVWSLNNEDGAFAHASSSDLVTWSRQSYPLVLSNGNCLEPMIAYDDTNDVYTISWTSNKGQKQAYFVTTKDFKHYSAAKKTTSFLPKKEKVTLPDGEQSGTLHKVAWHTVDNIIKAQQLAAYKAKLNSERMTDDGQRFHDLKDVKATINVRKDDTRQISDLLVGIFFEDINYAADGGLYAELIQNRGFEYAPDIRKEWNSLTAWNAYDAHSKLSIDTVSPIHINNKHYVTLEATAGGGLANEGFGGIAVRANEKYNLSLFARAPDANTVNLQIRLEDANGKAIGQTTIKGLSKTWKKHELTLTSSATVKNARLVIQLQQAGKVNLDMVSLFPENTFRNHKNGLRADLAQTIADMKPRFVRFPGGCVAHGNGIDNIYHWKHTIGPLEARKHQRNIWGYHQSYGLGYFEYFQFCEDLGAEPIPVVAAGVPCQNSAHNGHALAGQQCGIPMEEMGDYVQDILDLIEYANGGVNTVWGKKRAEAGHPEPFNLKYIGVGNEDLITDIFEERFTMIYNAIKEKHPEIHVIGTAGPFYEGTDYIEGWKLASTLQIPYMDEHYYNPPGWYIHNQDFYDKYDRSNAKVYLGEYAAHIPSRASTIETALAEALHLCNIERNGDIVAMTSYAPLLAKTGNTQWNPDLIYFDNTEVNPTVGYYVQQLFGQHAGNAYIFSDLQLNNSDDNVRKRIGKSIVRDEVSGDIILKLVNLLPVEVAMASDISELAVDSENVKATILSGTPADKDAKPIDTKIDLNNFKLQPYSLTVIRFKEKK</sequence>
<comment type="similarity">
    <text evidence="2">Belongs to the glycosyl hydrolase 51 family.</text>
</comment>
<dbReference type="Gene3D" id="3.20.20.80">
    <property type="entry name" value="Glycosidases"/>
    <property type="match status" value="1"/>
</dbReference>
<dbReference type="PANTHER" id="PTHR31776:SF26">
    <property type="entry name" value="SECRETED ARABINOSIDASE"/>
    <property type="match status" value="1"/>
</dbReference>
<dbReference type="Gene3D" id="2.115.10.20">
    <property type="entry name" value="Glycosyl hydrolase domain, family 43"/>
    <property type="match status" value="1"/>
</dbReference>
<dbReference type="PANTHER" id="PTHR31776">
    <property type="entry name" value="ALPHA-L-ARABINOFURANOSIDASE 1"/>
    <property type="match status" value="1"/>
</dbReference>
<dbReference type="InterPro" id="IPR008979">
    <property type="entry name" value="Galactose-bd-like_sf"/>
</dbReference>
<accession>A0ABR7XTQ3</accession>
<feature type="domain" description="Alpha-L-arabinofuranosidase C-terminal" evidence="7">
    <location>
        <begin position="675"/>
        <end position="848"/>
    </location>
</feature>
<dbReference type="Pfam" id="PF22848">
    <property type="entry name" value="ASD1_dom"/>
    <property type="match status" value="1"/>
</dbReference>
<keyword evidence="9" id="KW-1185">Reference proteome</keyword>
<feature type="chain" id="PRO_5047170718" description="non-reducing end alpha-L-arabinofuranosidase" evidence="6">
    <location>
        <begin position="24"/>
        <end position="858"/>
    </location>
</feature>
<dbReference type="InterPro" id="IPR055133">
    <property type="entry name" value="BT_3657-like_N"/>
</dbReference>
<dbReference type="Gene3D" id="2.60.120.260">
    <property type="entry name" value="Galactose-binding domain-like"/>
    <property type="match status" value="1"/>
</dbReference>
<name>A0ABR7XTQ3_9SPHI</name>
<dbReference type="SUPFAM" id="SSF49785">
    <property type="entry name" value="Galactose-binding domain-like"/>
    <property type="match status" value="1"/>
</dbReference>
<dbReference type="InterPro" id="IPR017853">
    <property type="entry name" value="GH"/>
</dbReference>
<dbReference type="InterPro" id="IPR055235">
    <property type="entry name" value="ASD1_cat"/>
</dbReference>
<dbReference type="Proteomes" id="UP000651112">
    <property type="component" value="Unassembled WGS sequence"/>
</dbReference>
<dbReference type="EMBL" id="JACNYL010000003">
    <property type="protein sequence ID" value="MBD1422536.1"/>
    <property type="molecule type" value="Genomic_DNA"/>
</dbReference>
<evidence type="ECO:0000256" key="1">
    <source>
        <dbReference type="ARBA" id="ARBA00001462"/>
    </source>
</evidence>
<feature type="signal peptide" evidence="6">
    <location>
        <begin position="1"/>
        <end position="23"/>
    </location>
</feature>
<dbReference type="InterPro" id="IPR023296">
    <property type="entry name" value="Glyco_hydro_beta-prop_sf"/>
</dbReference>
<dbReference type="SUPFAM" id="SSF51445">
    <property type="entry name" value="(Trans)glycosidases"/>
    <property type="match status" value="1"/>
</dbReference>
<evidence type="ECO:0000256" key="5">
    <source>
        <dbReference type="ARBA" id="ARBA00022801"/>
    </source>
</evidence>
<comment type="catalytic activity">
    <reaction evidence="1">
        <text>Hydrolysis of terminal non-reducing alpha-L-arabinofuranoside residues in alpha-L-arabinosides.</text>
        <dbReference type="EC" id="3.2.1.55"/>
    </reaction>
</comment>
<evidence type="ECO:0000256" key="6">
    <source>
        <dbReference type="SAM" id="SignalP"/>
    </source>
</evidence>
<evidence type="ECO:0000259" key="7">
    <source>
        <dbReference type="SMART" id="SM00813"/>
    </source>
</evidence>
<keyword evidence="4 6" id="KW-0732">Signal</keyword>
<dbReference type="Pfam" id="PF22847">
    <property type="entry name" value="BT_3657-like_N"/>
    <property type="match status" value="1"/>
</dbReference>
<gene>
    <name evidence="8" type="ORF">H8B21_13245</name>
</gene>
<protein>
    <recommendedName>
        <fullName evidence="3">non-reducing end alpha-L-arabinofuranosidase</fullName>
        <ecNumber evidence="3">3.2.1.55</ecNumber>
    </recommendedName>
</protein>
<evidence type="ECO:0000256" key="2">
    <source>
        <dbReference type="ARBA" id="ARBA00007186"/>
    </source>
</evidence>
<evidence type="ECO:0000313" key="9">
    <source>
        <dbReference type="Proteomes" id="UP000651112"/>
    </source>
</evidence>
<comment type="caution">
    <text evidence="8">The sequence shown here is derived from an EMBL/GenBank/DDBJ whole genome shotgun (WGS) entry which is preliminary data.</text>
</comment>
<keyword evidence="5" id="KW-0378">Hydrolase</keyword>
<organism evidence="8 9">
    <name type="scientific">Sphingobacterium chuzhouense</name>
    <dbReference type="NCBI Taxonomy" id="1742264"/>
    <lineage>
        <taxon>Bacteria</taxon>
        <taxon>Pseudomonadati</taxon>
        <taxon>Bacteroidota</taxon>
        <taxon>Sphingobacteriia</taxon>
        <taxon>Sphingobacteriales</taxon>
        <taxon>Sphingobacteriaceae</taxon>
        <taxon>Sphingobacterium</taxon>
    </lineage>
</organism>
<dbReference type="SMART" id="SM00813">
    <property type="entry name" value="Alpha-L-AF_C"/>
    <property type="match status" value="1"/>
</dbReference>
<evidence type="ECO:0000256" key="4">
    <source>
        <dbReference type="ARBA" id="ARBA00022729"/>
    </source>
</evidence>
<dbReference type="InterPro" id="IPR003305">
    <property type="entry name" value="CenC_carb-bd"/>
</dbReference>
<dbReference type="Pfam" id="PF02018">
    <property type="entry name" value="CBM_4_9"/>
    <property type="match status" value="1"/>
</dbReference>
<dbReference type="Pfam" id="PF06964">
    <property type="entry name" value="Alpha-L-AF_C"/>
    <property type="match status" value="1"/>
</dbReference>
<evidence type="ECO:0000313" key="8">
    <source>
        <dbReference type="EMBL" id="MBD1422536.1"/>
    </source>
</evidence>
<dbReference type="InterPro" id="IPR051563">
    <property type="entry name" value="Glycosyl_Hydrolase_51"/>
</dbReference>
<proteinExistence type="inferred from homology"/>
<dbReference type="EC" id="3.2.1.55" evidence="3"/>
<evidence type="ECO:0000256" key="3">
    <source>
        <dbReference type="ARBA" id="ARBA00012670"/>
    </source>
</evidence>
<dbReference type="SUPFAM" id="SSF75005">
    <property type="entry name" value="Arabinanase/levansucrase/invertase"/>
    <property type="match status" value="1"/>
</dbReference>
<dbReference type="InterPro" id="IPR010720">
    <property type="entry name" value="Alpha-L-AF_C"/>
</dbReference>